<comment type="caution">
    <text evidence="2">The sequence shown here is derived from an EMBL/GenBank/DDBJ whole genome shotgun (WGS) entry which is preliminary data.</text>
</comment>
<dbReference type="Proteomes" id="UP001205185">
    <property type="component" value="Unassembled WGS sequence"/>
</dbReference>
<accession>A0ABT1I846</accession>
<keyword evidence="1" id="KW-0732">Signal</keyword>
<reference evidence="2 3" key="1">
    <citation type="submission" date="2022-06" db="EMBL/GenBank/DDBJ databases">
        <title>Genomic Encyclopedia of Archaeal and Bacterial Type Strains, Phase II (KMG-II): from individual species to whole genera.</title>
        <authorList>
            <person name="Goeker M."/>
        </authorList>
    </citation>
    <scope>NUCLEOTIDE SEQUENCE [LARGE SCALE GENOMIC DNA]</scope>
    <source>
        <strain evidence="2 3">DSM 44255</strain>
    </source>
</reference>
<organism evidence="2 3">
    <name type="scientific">Actinokineospora diospyrosa</name>
    <dbReference type="NCBI Taxonomy" id="103728"/>
    <lineage>
        <taxon>Bacteria</taxon>
        <taxon>Bacillati</taxon>
        <taxon>Actinomycetota</taxon>
        <taxon>Actinomycetes</taxon>
        <taxon>Pseudonocardiales</taxon>
        <taxon>Pseudonocardiaceae</taxon>
        <taxon>Actinokineospora</taxon>
    </lineage>
</organism>
<evidence type="ECO:0008006" key="4">
    <source>
        <dbReference type="Google" id="ProtNLM"/>
    </source>
</evidence>
<name>A0ABT1I846_9PSEU</name>
<proteinExistence type="predicted"/>
<evidence type="ECO:0000313" key="2">
    <source>
        <dbReference type="EMBL" id="MCP2268561.1"/>
    </source>
</evidence>
<dbReference type="PROSITE" id="PS51257">
    <property type="entry name" value="PROKAR_LIPOPROTEIN"/>
    <property type="match status" value="1"/>
</dbReference>
<feature type="chain" id="PRO_5045878028" description="PknH-like protein" evidence="1">
    <location>
        <begin position="20"/>
        <end position="226"/>
    </location>
</feature>
<keyword evidence="3" id="KW-1185">Reference proteome</keyword>
<gene>
    <name evidence="2" type="ORF">LV75_001047</name>
</gene>
<evidence type="ECO:0000256" key="1">
    <source>
        <dbReference type="SAM" id="SignalP"/>
    </source>
</evidence>
<dbReference type="EMBL" id="JAMTCO010000002">
    <property type="protein sequence ID" value="MCP2268561.1"/>
    <property type="molecule type" value="Genomic_DNA"/>
</dbReference>
<evidence type="ECO:0000313" key="3">
    <source>
        <dbReference type="Proteomes" id="UP001205185"/>
    </source>
</evidence>
<feature type="signal peptide" evidence="1">
    <location>
        <begin position="1"/>
        <end position="19"/>
    </location>
</feature>
<protein>
    <recommendedName>
        <fullName evidence="4">PknH-like protein</fullName>
    </recommendedName>
</protein>
<dbReference type="RefSeq" id="WP_253885438.1">
    <property type="nucleotide sequence ID" value="NZ_BAAAVB010000006.1"/>
</dbReference>
<sequence length="226" mass="23078">MPRARALAAVAALPLAALAACSNRPNDLYTYYDDPTSQAAQAQPGVVQGVPSTRAAVPTTTTPRPDAVAARAVLSAADLAAEEVESDPAATPITALPDCGIALGPATARQATWTYPSGAKLRQVVLYAEDTAAFVEAVRDGLDCKSFRSGSVTYQVDESVALPALTGADDQLTWCATSTGKSSCTVVFANGRLATVITVEASTAARAKAAIARVALKAAEALTRGV</sequence>